<evidence type="ECO:0000313" key="4">
    <source>
        <dbReference type="Proteomes" id="UP000221369"/>
    </source>
</evidence>
<evidence type="ECO:0000313" key="3">
    <source>
        <dbReference type="EMBL" id="PFG30241.1"/>
    </source>
</evidence>
<name>A0A2A9DV71_9MICO</name>
<sequence>MRGFGHRSRAMAAVSVLGVGLMALTACSGEPAPAVTLQPQVDATLPEDATTLIDEAVNHAIAASGSTGAIAGVWAPWAGVNLKGYGVTEIDGDTEVTSDMAFRIGANTRPMTCTVLLALADEGVVAVDDKVSEYLPTTVGVEGLTLEHLCQGTSGFGDYRANLDKSFIQNPERVWYPTELYNDGMATHEATPGESFSPAATGYVLLGQALQSATGKTFAKLYEQYVFAPLGLENTSLPSPTDVELPDESLHSYESLTVSGKPQCDKPYDQSKQSSSLGFTSGGVVSTAQDLHAFSQAFAQAKLFSDEAAKHQEKTRAISDDAASWIEYGFGTYHYGPMYGQAGDVPGFITAALSDPASGLTVVVMLNNSTAGGSLALSLAMQLASYGSKLPAASGSDAPSIDLPWSAEQMNQQVSDKAVCQG</sequence>
<dbReference type="GO" id="GO:0004180">
    <property type="term" value="F:carboxypeptidase activity"/>
    <property type="evidence" value="ECO:0007669"/>
    <property type="project" value="UniProtKB-KW"/>
</dbReference>
<keyword evidence="4" id="KW-1185">Reference proteome</keyword>
<dbReference type="PROSITE" id="PS51257">
    <property type="entry name" value="PROKAR_LIPOPROTEIN"/>
    <property type="match status" value="1"/>
</dbReference>
<reference evidence="3 4" key="1">
    <citation type="submission" date="2017-10" db="EMBL/GenBank/DDBJ databases">
        <title>Sequencing the genomes of 1000 actinobacteria strains.</title>
        <authorList>
            <person name="Klenk H.-P."/>
        </authorList>
    </citation>
    <scope>NUCLEOTIDE SEQUENCE [LARGE SCALE GENOMIC DNA]</scope>
    <source>
        <strain evidence="3 4">DSM 21798</strain>
    </source>
</reference>
<dbReference type="PANTHER" id="PTHR46825:SF7">
    <property type="entry name" value="D-ALANYL-D-ALANINE CARBOXYPEPTIDASE"/>
    <property type="match status" value="1"/>
</dbReference>
<dbReference type="InterPro" id="IPR012338">
    <property type="entry name" value="Beta-lactam/transpept-like"/>
</dbReference>
<keyword evidence="1" id="KW-0732">Signal</keyword>
<feature type="signal peptide" evidence="1">
    <location>
        <begin position="1"/>
        <end position="28"/>
    </location>
</feature>
<feature type="chain" id="PRO_5038414914" evidence="1">
    <location>
        <begin position="29"/>
        <end position="422"/>
    </location>
</feature>
<dbReference type="InterPro" id="IPR050491">
    <property type="entry name" value="AmpC-like"/>
</dbReference>
<dbReference type="Gene3D" id="3.40.710.10">
    <property type="entry name" value="DD-peptidase/beta-lactamase superfamily"/>
    <property type="match status" value="1"/>
</dbReference>
<evidence type="ECO:0000259" key="2">
    <source>
        <dbReference type="Pfam" id="PF00144"/>
    </source>
</evidence>
<gene>
    <name evidence="3" type="ORF">ATJ78_1166</name>
</gene>
<protein>
    <submittedName>
        <fullName evidence="3">D-alanyl-D-alanine carboxypeptidase</fullName>
    </submittedName>
</protein>
<dbReference type="Pfam" id="PF00144">
    <property type="entry name" value="Beta-lactamase"/>
    <property type="match status" value="1"/>
</dbReference>
<dbReference type="PANTHER" id="PTHR46825">
    <property type="entry name" value="D-ALANYL-D-ALANINE-CARBOXYPEPTIDASE/ENDOPEPTIDASE AMPH"/>
    <property type="match status" value="1"/>
</dbReference>
<dbReference type="AlphaFoldDB" id="A0A2A9DV71"/>
<accession>A0A2A9DV71</accession>
<dbReference type="SUPFAM" id="SSF56601">
    <property type="entry name" value="beta-lactamase/transpeptidase-like"/>
    <property type="match status" value="1"/>
</dbReference>
<dbReference type="EMBL" id="PDJE01000001">
    <property type="protein sequence ID" value="PFG30241.1"/>
    <property type="molecule type" value="Genomic_DNA"/>
</dbReference>
<dbReference type="InterPro" id="IPR001466">
    <property type="entry name" value="Beta-lactam-related"/>
</dbReference>
<keyword evidence="3" id="KW-0121">Carboxypeptidase</keyword>
<organism evidence="3 4">
    <name type="scientific">Paramicrobacterium agarici</name>
    <dbReference type="NCBI Taxonomy" id="630514"/>
    <lineage>
        <taxon>Bacteria</taxon>
        <taxon>Bacillati</taxon>
        <taxon>Actinomycetota</taxon>
        <taxon>Actinomycetes</taxon>
        <taxon>Micrococcales</taxon>
        <taxon>Microbacteriaceae</taxon>
        <taxon>Paramicrobacterium</taxon>
    </lineage>
</organism>
<dbReference type="Proteomes" id="UP000221369">
    <property type="component" value="Unassembled WGS sequence"/>
</dbReference>
<keyword evidence="3" id="KW-0645">Protease</keyword>
<proteinExistence type="predicted"/>
<feature type="domain" description="Beta-lactamase-related" evidence="2">
    <location>
        <begin position="54"/>
        <end position="370"/>
    </location>
</feature>
<evidence type="ECO:0000256" key="1">
    <source>
        <dbReference type="SAM" id="SignalP"/>
    </source>
</evidence>
<comment type="caution">
    <text evidence="3">The sequence shown here is derived from an EMBL/GenBank/DDBJ whole genome shotgun (WGS) entry which is preliminary data.</text>
</comment>
<keyword evidence="3" id="KW-0378">Hydrolase</keyword>